<dbReference type="Pfam" id="PF02310">
    <property type="entry name" value="B12-binding"/>
    <property type="match status" value="1"/>
</dbReference>
<keyword evidence="2" id="KW-0170">Cobalt</keyword>
<keyword evidence="4" id="KW-0808">Transferase</keyword>
<evidence type="ECO:0000259" key="3">
    <source>
        <dbReference type="PROSITE" id="PS51332"/>
    </source>
</evidence>
<dbReference type="KEGG" id="tah:SU86_005195"/>
<dbReference type="STRING" id="1603555.SU86_005195"/>
<dbReference type="GeneID" id="24875794"/>
<evidence type="ECO:0000256" key="1">
    <source>
        <dbReference type="ARBA" id="ARBA00022723"/>
    </source>
</evidence>
<dbReference type="GO" id="GO:0046872">
    <property type="term" value="F:metal ion binding"/>
    <property type="evidence" value="ECO:0007669"/>
    <property type="project" value="UniProtKB-KW"/>
</dbReference>
<keyword evidence="5" id="KW-1185">Reference proteome</keyword>
<dbReference type="GO" id="GO:0050667">
    <property type="term" value="P:homocysteine metabolic process"/>
    <property type="evidence" value="ECO:0007669"/>
    <property type="project" value="TreeGrafter"/>
</dbReference>
<dbReference type="Gene3D" id="3.40.50.280">
    <property type="entry name" value="Cobalamin-binding domain"/>
    <property type="match status" value="1"/>
</dbReference>
<evidence type="ECO:0000256" key="2">
    <source>
        <dbReference type="ARBA" id="ARBA00023285"/>
    </source>
</evidence>
<dbReference type="InterPro" id="IPR050554">
    <property type="entry name" value="Met_Synthase/Corrinoid"/>
</dbReference>
<dbReference type="Pfam" id="PF02607">
    <property type="entry name" value="B12-binding_2"/>
    <property type="match status" value="1"/>
</dbReference>
<dbReference type="GO" id="GO:0016301">
    <property type="term" value="F:kinase activity"/>
    <property type="evidence" value="ECO:0007669"/>
    <property type="project" value="UniProtKB-KW"/>
</dbReference>
<dbReference type="InterPro" id="IPR003759">
    <property type="entry name" value="Cbl-bd_cap"/>
</dbReference>
<dbReference type="PANTHER" id="PTHR45833">
    <property type="entry name" value="METHIONINE SYNTHASE"/>
    <property type="match status" value="1"/>
</dbReference>
<reference evidence="4 5" key="1">
    <citation type="journal article" date="2016" name="Sci. Rep.">
        <title>A novel ammonia-oxidizing archaeon from wastewater treatment plant: Its enrichment, physiological and genomic characteristics.</title>
        <authorList>
            <person name="Li Y."/>
            <person name="Ding K."/>
            <person name="Wen X."/>
            <person name="Zhang B."/>
            <person name="Shen B."/>
            <person name="Yang Y."/>
        </authorList>
    </citation>
    <scope>NUCLEOTIDE SEQUENCE [LARGE SCALE GENOMIC DNA]</scope>
    <source>
        <strain evidence="4 5">SAT1</strain>
    </source>
</reference>
<protein>
    <submittedName>
        <fullName evidence="4">Histidine kinase</fullName>
    </submittedName>
</protein>
<keyword evidence="1" id="KW-0479">Metal-binding</keyword>
<dbReference type="PANTHER" id="PTHR45833:SF1">
    <property type="entry name" value="METHIONINE SYNTHASE"/>
    <property type="match status" value="1"/>
</dbReference>
<sequence>MVYLRTKTVKGEKYLYLVRSVWDSKKNTSRQETIKYLGKSSEVTREDIPIQYRNDPKVVSFLASDEAMDLDRRDEMLGKLRDQLFKLFMKGDLDGSLELYQNYRTVSGTTSFFEKILTPVMYEIGELWVKNKISIADEHVCSNVANSMVRIIFDRNEKIPTKKKILICTPDGEHHNLAASILESHLSCSGFKVFNLSPSEPHESIVRFIDSAKPDAVLVSITLTDNIKPGQRLVKKIRERSSIPVFVGGQALKDQDAKFDAQIIRESSLKNIPRLIN</sequence>
<dbReference type="GO" id="GO:0046653">
    <property type="term" value="P:tetrahydrofolate metabolic process"/>
    <property type="evidence" value="ECO:0007669"/>
    <property type="project" value="TreeGrafter"/>
</dbReference>
<proteinExistence type="predicted"/>
<dbReference type="Gene3D" id="1.10.1240.10">
    <property type="entry name" value="Methionine synthase domain"/>
    <property type="match status" value="1"/>
</dbReference>
<organism evidence="4 5">
    <name type="scientific">Candidatus Nitrosotenuis cloacae</name>
    <dbReference type="NCBI Taxonomy" id="1603555"/>
    <lineage>
        <taxon>Archaea</taxon>
        <taxon>Nitrososphaerota</taxon>
        <taxon>Candidatus Nitrosotenuis</taxon>
    </lineage>
</organism>
<dbReference type="GO" id="GO:0008705">
    <property type="term" value="F:methionine synthase activity"/>
    <property type="evidence" value="ECO:0007669"/>
    <property type="project" value="TreeGrafter"/>
</dbReference>
<keyword evidence="4" id="KW-0418">Kinase</keyword>
<dbReference type="Proteomes" id="UP000266745">
    <property type="component" value="Chromosome"/>
</dbReference>
<gene>
    <name evidence="4" type="ORF">SU86_005195</name>
</gene>
<dbReference type="InterPro" id="IPR036594">
    <property type="entry name" value="Meth_synthase_dom"/>
</dbReference>
<dbReference type="InterPro" id="IPR006158">
    <property type="entry name" value="Cobalamin-bd"/>
</dbReference>
<dbReference type="AlphaFoldDB" id="A0A3G1B2P3"/>
<accession>A0A3G1B2P3</accession>
<dbReference type="EMBL" id="CP011097">
    <property type="protein sequence ID" value="AJZ75857.1"/>
    <property type="molecule type" value="Genomic_DNA"/>
</dbReference>
<dbReference type="RefSeq" id="WP_048188710.1">
    <property type="nucleotide sequence ID" value="NZ_CP011097.1"/>
</dbReference>
<dbReference type="InterPro" id="IPR036724">
    <property type="entry name" value="Cobalamin-bd_sf"/>
</dbReference>
<name>A0A3G1B2P3_9ARCH</name>
<dbReference type="CDD" id="cd02065">
    <property type="entry name" value="B12-binding_like"/>
    <property type="match status" value="1"/>
</dbReference>
<dbReference type="PROSITE" id="PS51332">
    <property type="entry name" value="B12_BINDING"/>
    <property type="match status" value="1"/>
</dbReference>
<feature type="domain" description="B12-binding" evidence="3">
    <location>
        <begin position="162"/>
        <end position="277"/>
    </location>
</feature>
<evidence type="ECO:0000313" key="5">
    <source>
        <dbReference type="Proteomes" id="UP000266745"/>
    </source>
</evidence>
<dbReference type="SUPFAM" id="SSF52242">
    <property type="entry name" value="Cobalamin (vitamin B12)-binding domain"/>
    <property type="match status" value="1"/>
</dbReference>
<evidence type="ECO:0000313" key="4">
    <source>
        <dbReference type="EMBL" id="AJZ75857.1"/>
    </source>
</evidence>
<dbReference type="GO" id="GO:0031419">
    <property type="term" value="F:cobalamin binding"/>
    <property type="evidence" value="ECO:0007669"/>
    <property type="project" value="InterPro"/>
</dbReference>
<dbReference type="OrthoDB" id="9770at2157"/>
<dbReference type="GO" id="GO:0005829">
    <property type="term" value="C:cytosol"/>
    <property type="evidence" value="ECO:0007669"/>
    <property type="project" value="TreeGrafter"/>
</dbReference>